<organism evidence="2 3">
    <name type="scientific">Hyphomicrobium nitrativorans NL23</name>
    <dbReference type="NCBI Taxonomy" id="1029756"/>
    <lineage>
        <taxon>Bacteria</taxon>
        <taxon>Pseudomonadati</taxon>
        <taxon>Pseudomonadota</taxon>
        <taxon>Alphaproteobacteria</taxon>
        <taxon>Hyphomicrobiales</taxon>
        <taxon>Hyphomicrobiaceae</taxon>
        <taxon>Hyphomicrobium</taxon>
    </lineage>
</organism>
<evidence type="ECO:0000313" key="3">
    <source>
        <dbReference type="Proteomes" id="UP000018542"/>
    </source>
</evidence>
<dbReference type="STRING" id="1029756.W911_10780"/>
<dbReference type="KEGG" id="hni:W911_10780"/>
<evidence type="ECO:0000256" key="1">
    <source>
        <dbReference type="SAM" id="SignalP"/>
    </source>
</evidence>
<evidence type="ECO:0000313" key="2">
    <source>
        <dbReference type="EMBL" id="AHB50200.1"/>
    </source>
</evidence>
<name>V5SJD1_9HYPH</name>
<feature type="chain" id="PRO_5004740846" evidence="1">
    <location>
        <begin position="20"/>
        <end position="135"/>
    </location>
</feature>
<dbReference type="RefSeq" id="WP_023787508.1">
    <property type="nucleotide sequence ID" value="NC_022997.1"/>
</dbReference>
<dbReference type="Proteomes" id="UP000018542">
    <property type="component" value="Chromosome"/>
</dbReference>
<proteinExistence type="predicted"/>
<protein>
    <submittedName>
        <fullName evidence="2">Uncharacterized protein</fullName>
    </submittedName>
</protein>
<gene>
    <name evidence="2" type="ORF">W911_10780</name>
</gene>
<keyword evidence="3" id="KW-1185">Reference proteome</keyword>
<dbReference type="EMBL" id="CP006912">
    <property type="protein sequence ID" value="AHB50200.1"/>
    <property type="molecule type" value="Genomic_DNA"/>
</dbReference>
<reference evidence="2 3" key="1">
    <citation type="journal article" date="2014" name="Genome Announc.">
        <title>Complete Genome Sequence of Hyphomicrobium nitrativorans Strain NL23, a Denitrifying Bacterium Isolated from Biofilm of a Methanol-Fed Denitrification System Treating Seawater at the Montreal Biodome.</title>
        <authorList>
            <person name="Martineau C."/>
            <person name="Villeneuve C."/>
            <person name="Mauffrey F."/>
            <person name="Villemur R."/>
        </authorList>
    </citation>
    <scope>NUCLEOTIDE SEQUENCE [LARGE SCALE GENOMIC DNA]</scope>
    <source>
        <strain evidence="2">NL23</strain>
    </source>
</reference>
<dbReference type="PATRIC" id="fig|1029756.8.peg.2243"/>
<dbReference type="AlphaFoldDB" id="V5SJD1"/>
<feature type="signal peptide" evidence="1">
    <location>
        <begin position="1"/>
        <end position="19"/>
    </location>
</feature>
<dbReference type="OrthoDB" id="7933354at2"/>
<dbReference type="HOGENOM" id="CLU_1882926_0_0_5"/>
<keyword evidence="1" id="KW-0732">Signal</keyword>
<sequence length="135" mass="14943">MGKLWLLLAPLMLIGAAHAEPAKLVTDDVVKKEMTTIRDLTVNAYTLVTHRRMPPADARAYHGKIKASVERIKADTQMTGEAREEIVKLAGYIERGAGAVAGSDPMEAMDGMLIVDDSLTIYAQRFEHPDWKPLR</sequence>
<accession>V5SJD1</accession>